<keyword evidence="4" id="KW-0539">Nucleus</keyword>
<name>A0A7J7HTW4_CAMSI</name>
<evidence type="ECO:0000313" key="8">
    <source>
        <dbReference type="Proteomes" id="UP000593564"/>
    </source>
</evidence>
<accession>A0A7J7HTW4</accession>
<dbReference type="Pfam" id="PF03479">
    <property type="entry name" value="PCC"/>
    <property type="match status" value="1"/>
</dbReference>
<feature type="region of interest" description="Disordered" evidence="5">
    <location>
        <begin position="104"/>
        <end position="161"/>
    </location>
</feature>
<comment type="caution">
    <text evidence="7">The sequence shown here is derived from an EMBL/GenBank/DDBJ whole genome shotgun (WGS) entry which is preliminary data.</text>
</comment>
<feature type="compositionally biased region" description="Polar residues" evidence="5">
    <location>
        <begin position="140"/>
        <end position="154"/>
    </location>
</feature>
<keyword evidence="8" id="KW-1185">Reference proteome</keyword>
<dbReference type="EMBL" id="JACBKZ010000003">
    <property type="protein sequence ID" value="KAF5955837.1"/>
    <property type="molecule type" value="Genomic_DNA"/>
</dbReference>
<dbReference type="PROSITE" id="PS51742">
    <property type="entry name" value="PPC"/>
    <property type="match status" value="1"/>
</dbReference>
<dbReference type="GO" id="GO:0005634">
    <property type="term" value="C:nucleus"/>
    <property type="evidence" value="ECO:0007669"/>
    <property type="project" value="UniProtKB-SubCell"/>
</dbReference>
<dbReference type="InterPro" id="IPR005175">
    <property type="entry name" value="PPC_dom"/>
</dbReference>
<dbReference type="CDD" id="cd11378">
    <property type="entry name" value="DUF296"/>
    <property type="match status" value="1"/>
</dbReference>
<dbReference type="Gene3D" id="3.30.1330.80">
    <property type="entry name" value="Hypothetical protein, similar to alpha- acetolactate decarboxylase, domain 2"/>
    <property type="match status" value="1"/>
</dbReference>
<dbReference type="SUPFAM" id="SSF117856">
    <property type="entry name" value="AF0104/ALDC/Ptd012-like"/>
    <property type="match status" value="1"/>
</dbReference>
<evidence type="ECO:0000256" key="2">
    <source>
        <dbReference type="ARBA" id="ARBA00023125"/>
    </source>
</evidence>
<sequence length="161" mass="15929">MSFSQNGPRAVCILSANGGMSNVTLRQVATSGGTATYERLVGQRSRTGGLSVTLAGPDGRVLGGCVAGLLTAATPVQLIMGSFIADGGKESKAVNQMEQLSAPSKLFPVGGGGGGGATGATSPPSHGPLSESSGGPGSPLNHSTGAYNNSNPQGMLTMPWR</sequence>
<dbReference type="Proteomes" id="UP000593564">
    <property type="component" value="Unassembled WGS sequence"/>
</dbReference>
<proteinExistence type="predicted"/>
<keyword evidence="1 4" id="KW-0805">Transcription regulation</keyword>
<dbReference type="InterPro" id="IPR039605">
    <property type="entry name" value="AHL"/>
</dbReference>
<evidence type="ECO:0000259" key="6">
    <source>
        <dbReference type="PROSITE" id="PS51742"/>
    </source>
</evidence>
<evidence type="ECO:0000256" key="4">
    <source>
        <dbReference type="RuleBase" id="RU367031"/>
    </source>
</evidence>
<evidence type="ECO:0000256" key="1">
    <source>
        <dbReference type="ARBA" id="ARBA00023015"/>
    </source>
</evidence>
<feature type="compositionally biased region" description="Gly residues" evidence="5">
    <location>
        <begin position="109"/>
        <end position="118"/>
    </location>
</feature>
<feature type="compositionally biased region" description="Low complexity" evidence="5">
    <location>
        <begin position="119"/>
        <end position="133"/>
    </location>
</feature>
<gene>
    <name evidence="7" type="ORF">HYC85_008693</name>
</gene>
<keyword evidence="2 4" id="KW-0238">DNA-binding</keyword>
<organism evidence="7 8">
    <name type="scientific">Camellia sinensis</name>
    <name type="common">Tea plant</name>
    <name type="synonym">Thea sinensis</name>
    <dbReference type="NCBI Taxonomy" id="4442"/>
    <lineage>
        <taxon>Eukaryota</taxon>
        <taxon>Viridiplantae</taxon>
        <taxon>Streptophyta</taxon>
        <taxon>Embryophyta</taxon>
        <taxon>Tracheophyta</taxon>
        <taxon>Spermatophyta</taxon>
        <taxon>Magnoliopsida</taxon>
        <taxon>eudicotyledons</taxon>
        <taxon>Gunneridae</taxon>
        <taxon>Pentapetalae</taxon>
        <taxon>asterids</taxon>
        <taxon>Ericales</taxon>
        <taxon>Theaceae</taxon>
        <taxon>Camellia</taxon>
    </lineage>
</organism>
<comment type="function">
    <text evidence="4">Transcription factor that specifically binds AT-rich DNA sequences related to the nuclear matrix attachment regions (MARs).</text>
</comment>
<evidence type="ECO:0000256" key="3">
    <source>
        <dbReference type="ARBA" id="ARBA00023163"/>
    </source>
</evidence>
<feature type="domain" description="PPC" evidence="6">
    <location>
        <begin position="1"/>
        <end position="104"/>
    </location>
</feature>
<dbReference type="PANTHER" id="PTHR31500:SF57">
    <property type="entry name" value="AT-HOOK MOTIF NUCLEAR-LOCALIZED PROTEIN 10"/>
    <property type="match status" value="1"/>
</dbReference>
<reference evidence="7 8" key="2">
    <citation type="submission" date="2020-07" db="EMBL/GenBank/DDBJ databases">
        <title>Genome assembly of wild tea tree DASZ reveals pedigree and selection history of tea varieties.</title>
        <authorList>
            <person name="Zhang W."/>
        </authorList>
    </citation>
    <scope>NUCLEOTIDE SEQUENCE [LARGE SCALE GENOMIC DNA]</scope>
    <source>
        <strain evidence="8">cv. G240</strain>
        <tissue evidence="7">Leaf</tissue>
    </source>
</reference>
<dbReference type="GO" id="GO:0003680">
    <property type="term" value="F:minor groove of adenine-thymine-rich DNA binding"/>
    <property type="evidence" value="ECO:0007669"/>
    <property type="project" value="UniProtKB-UniRule"/>
</dbReference>
<reference evidence="8" key="1">
    <citation type="journal article" date="2020" name="Nat. Commun.">
        <title>Genome assembly of wild tea tree DASZ reveals pedigree and selection history of tea varieties.</title>
        <authorList>
            <person name="Zhang W."/>
            <person name="Zhang Y."/>
            <person name="Qiu H."/>
            <person name="Guo Y."/>
            <person name="Wan H."/>
            <person name="Zhang X."/>
            <person name="Scossa F."/>
            <person name="Alseekh S."/>
            <person name="Zhang Q."/>
            <person name="Wang P."/>
            <person name="Xu L."/>
            <person name="Schmidt M.H."/>
            <person name="Jia X."/>
            <person name="Li D."/>
            <person name="Zhu A."/>
            <person name="Guo F."/>
            <person name="Chen W."/>
            <person name="Ni D."/>
            <person name="Usadel B."/>
            <person name="Fernie A.R."/>
            <person name="Wen W."/>
        </authorList>
    </citation>
    <scope>NUCLEOTIDE SEQUENCE [LARGE SCALE GENOMIC DNA]</scope>
    <source>
        <strain evidence="8">cv. G240</strain>
    </source>
</reference>
<comment type="subcellular location">
    <subcellularLocation>
        <location evidence="4">Nucleus</location>
    </subcellularLocation>
</comment>
<keyword evidence="3 4" id="KW-0804">Transcription</keyword>
<dbReference type="PANTHER" id="PTHR31500">
    <property type="entry name" value="AT-HOOK MOTIF NUCLEAR-LOCALIZED PROTEIN 9"/>
    <property type="match status" value="1"/>
</dbReference>
<protein>
    <recommendedName>
        <fullName evidence="4">AT-hook motif nuclear-localized protein</fullName>
    </recommendedName>
</protein>
<comment type="domain">
    <text evidence="4">The PPC domain mediates interactions between AHL proteins.</text>
</comment>
<evidence type="ECO:0000313" key="7">
    <source>
        <dbReference type="EMBL" id="KAF5955837.1"/>
    </source>
</evidence>
<evidence type="ECO:0000256" key="5">
    <source>
        <dbReference type="SAM" id="MobiDB-lite"/>
    </source>
</evidence>
<dbReference type="AlphaFoldDB" id="A0A7J7HTW4"/>